<protein>
    <recommendedName>
        <fullName evidence="1">Transposase DDE domain-containing protein</fullName>
    </recommendedName>
</protein>
<gene>
    <name evidence="2" type="ORF">F4162_07990</name>
</gene>
<sequence length="149" mass="16917">MGSLLPRLLLPLYLLLYSFRGQQTGIYFADSTKLALCHNASISRNRVFRGLAQRGCTAMGLVLWLQAPSAHRHRRNMKNYLLPLLDKVLLRKRFIIETLFAKLKSSRGLEHTRHRSPINALVHSLPCLAATTRAQPKVNIGNFLQLPHP</sequence>
<proteinExistence type="predicted"/>
<evidence type="ECO:0000259" key="1">
    <source>
        <dbReference type="Pfam" id="PF13612"/>
    </source>
</evidence>
<accession>A0A6B1FAV8</accession>
<dbReference type="Pfam" id="PF13612">
    <property type="entry name" value="DDE_Tnp_1_3"/>
    <property type="match status" value="2"/>
</dbReference>
<name>A0A6B1FAV8_9SYNE</name>
<dbReference type="AlphaFoldDB" id="A0A6B1FAV8"/>
<dbReference type="InterPro" id="IPR025668">
    <property type="entry name" value="Tnp_DDE_dom"/>
</dbReference>
<organism evidence="2">
    <name type="scientific">Synechococcus sp. SB0676_bin_10</name>
    <dbReference type="NCBI Taxonomy" id="2604869"/>
    <lineage>
        <taxon>Bacteria</taxon>
        <taxon>Bacillati</taxon>
        <taxon>Cyanobacteriota</taxon>
        <taxon>Cyanophyceae</taxon>
        <taxon>Synechococcales</taxon>
        <taxon>Synechococcaceae</taxon>
        <taxon>Synechococcus</taxon>
    </lineage>
</organism>
<feature type="domain" description="Transposase DDE" evidence="1">
    <location>
        <begin position="20"/>
        <end position="61"/>
    </location>
</feature>
<feature type="non-terminal residue" evidence="2">
    <location>
        <position position="149"/>
    </location>
</feature>
<comment type="caution">
    <text evidence="2">The sequence shown here is derived from an EMBL/GenBank/DDBJ whole genome shotgun (WGS) entry which is preliminary data.</text>
</comment>
<evidence type="ECO:0000313" key="2">
    <source>
        <dbReference type="EMBL" id="MYG38885.1"/>
    </source>
</evidence>
<feature type="domain" description="Transposase DDE" evidence="1">
    <location>
        <begin position="72"/>
        <end position="116"/>
    </location>
</feature>
<dbReference type="EMBL" id="VYDO01000254">
    <property type="protein sequence ID" value="MYG38885.1"/>
    <property type="molecule type" value="Genomic_DNA"/>
</dbReference>
<reference evidence="2" key="1">
    <citation type="submission" date="2019-09" db="EMBL/GenBank/DDBJ databases">
        <title>Characterisation of the sponge microbiome using genome-centric metagenomics.</title>
        <authorList>
            <person name="Engelberts J.P."/>
            <person name="Robbins S.J."/>
            <person name="De Goeij J.M."/>
            <person name="Aranda M."/>
            <person name="Bell S.C."/>
            <person name="Webster N.S."/>
        </authorList>
    </citation>
    <scope>NUCLEOTIDE SEQUENCE</scope>
    <source>
        <strain evidence="2">SB0676_bin_10</strain>
    </source>
</reference>